<organism evidence="2 3">
    <name type="scientific">Klebsiella quasipneumoniae</name>
    <dbReference type="NCBI Taxonomy" id="1463165"/>
    <lineage>
        <taxon>Bacteria</taxon>
        <taxon>Pseudomonadati</taxon>
        <taxon>Pseudomonadota</taxon>
        <taxon>Gammaproteobacteria</taxon>
        <taxon>Enterobacterales</taxon>
        <taxon>Enterobacteriaceae</taxon>
        <taxon>Klebsiella/Raoultella group</taxon>
        <taxon>Klebsiella</taxon>
        <taxon>Klebsiella pneumoniae complex</taxon>
    </lineage>
</organism>
<sequence>MKKSLCSFIAVAIGFVHPALHATDYTDRAMKAVKVGDWNIVEFAADKQIIYKVATEALNQNLKETYLSFYLTTAGKCKPSPAEMSMFLGGYNDNLANGHVPFSYKIPGQKEETEVVETKMLQGEEYAFFKFQKLSLSKLMNSGSRGNLAIWVPASGDGEVRGSSNMYFSLNGLSQAYSTAKGICSDNL</sequence>
<evidence type="ECO:0000313" key="3">
    <source>
        <dbReference type="Proteomes" id="UP000217648"/>
    </source>
</evidence>
<evidence type="ECO:0000313" key="2">
    <source>
        <dbReference type="EMBL" id="PCM60825.1"/>
    </source>
</evidence>
<comment type="caution">
    <text evidence="2">The sequence shown here is derived from an EMBL/GenBank/DDBJ whole genome shotgun (WGS) entry which is preliminary data.</text>
</comment>
<reference evidence="2 3" key="1">
    <citation type="submission" date="2017-09" db="EMBL/GenBank/DDBJ databases">
        <title>Mdr eskape-Ghana.</title>
        <authorList>
            <person name="Agyepong N."/>
            <person name="Janice J."/>
            <person name="Samuelsen O."/>
            <person name="Owusu-Ofori A."/>
            <person name="Sundsfjord A."/>
            <person name="Essack S."/>
            <person name="Pedersen T."/>
        </authorList>
    </citation>
    <scope>NUCLEOTIDE SEQUENCE [LARGE SCALE GENOMIC DNA]</scope>
    <source>
        <strain evidence="2 3">46</strain>
    </source>
</reference>
<protein>
    <submittedName>
        <fullName evidence="2">Uncharacterized protein</fullName>
    </submittedName>
</protein>
<name>A0A2A5MJ42_9ENTR</name>
<proteinExistence type="predicted"/>
<dbReference type="AlphaFoldDB" id="A0A2A5MJ42"/>
<dbReference type="EMBL" id="NXHG01000008">
    <property type="protein sequence ID" value="PCM60825.1"/>
    <property type="molecule type" value="Genomic_DNA"/>
</dbReference>
<feature type="chain" id="PRO_5012766097" evidence="1">
    <location>
        <begin position="23"/>
        <end position="188"/>
    </location>
</feature>
<evidence type="ECO:0000256" key="1">
    <source>
        <dbReference type="SAM" id="SignalP"/>
    </source>
</evidence>
<feature type="signal peptide" evidence="1">
    <location>
        <begin position="1"/>
        <end position="22"/>
    </location>
</feature>
<accession>A0A2A5MJ42</accession>
<gene>
    <name evidence="2" type="ORF">CP911_16195</name>
</gene>
<dbReference type="RefSeq" id="WP_096833755.1">
    <property type="nucleotide sequence ID" value="NZ_JAKCUX010000029.1"/>
</dbReference>
<keyword evidence="1" id="KW-0732">Signal</keyword>
<dbReference type="Proteomes" id="UP000217648">
    <property type="component" value="Unassembled WGS sequence"/>
</dbReference>